<feature type="binding site" evidence="1">
    <location>
        <position position="818"/>
    </location>
    <ligand>
        <name>Zn(2+)</name>
        <dbReference type="ChEBI" id="CHEBI:29105"/>
    </ligand>
</feature>
<dbReference type="InterPro" id="IPR025410">
    <property type="entry name" value="Lant_dehyd"/>
</dbReference>
<dbReference type="GO" id="GO:0031179">
    <property type="term" value="P:peptide modification"/>
    <property type="evidence" value="ECO:0007669"/>
    <property type="project" value="InterPro"/>
</dbReference>
<dbReference type="InterPro" id="IPR007822">
    <property type="entry name" value="LANC-like"/>
</dbReference>
<dbReference type="EMBL" id="AE001272">
    <property type="protein sequence ID" value="AAC56013.1"/>
    <property type="molecule type" value="Genomic_DNA"/>
</dbReference>
<evidence type="ECO:0000256" key="1">
    <source>
        <dbReference type="PIRSR" id="PIRSR607822-1"/>
    </source>
</evidence>
<dbReference type="PIRSF" id="PIRSF037228">
    <property type="entry name" value="Lant_mod_RumM"/>
    <property type="match status" value="1"/>
</dbReference>
<evidence type="ECO:0000313" key="4">
    <source>
        <dbReference type="EMBL" id="AAC56013.1"/>
    </source>
</evidence>
<gene>
    <name evidence="4" type="primary">ORF00039</name>
</gene>
<keyword evidence="1" id="KW-0479">Metal-binding</keyword>
<geneLocation type="plasmid" evidence="4">
    <name>pMRC01</name>
</geneLocation>
<evidence type="ECO:0000256" key="2">
    <source>
        <dbReference type="SAM" id="Coils"/>
    </source>
</evidence>
<dbReference type="Pfam" id="PF05147">
    <property type="entry name" value="LANC_like"/>
    <property type="match status" value="1"/>
</dbReference>
<keyword evidence="1" id="KW-0862">Zinc</keyword>
<organism evidence="4">
    <name type="scientific">Lactococcus lactis</name>
    <dbReference type="NCBI Taxonomy" id="1358"/>
    <lineage>
        <taxon>Bacteria</taxon>
        <taxon>Bacillati</taxon>
        <taxon>Bacillota</taxon>
        <taxon>Bacilli</taxon>
        <taxon>Lactobacillales</taxon>
        <taxon>Streptococcaceae</taxon>
        <taxon>Lactococcus</taxon>
    </lineage>
</organism>
<dbReference type="GO" id="GO:0046872">
    <property type="term" value="F:metal ion binding"/>
    <property type="evidence" value="ECO:0007669"/>
    <property type="project" value="UniProtKB-KW"/>
</dbReference>
<proteinExistence type="predicted"/>
<reference evidence="4" key="1">
    <citation type="journal article" date="1998" name="Mol. Microbiol.">
        <title>Sequence and analysis of the 60 kb conjugative, bacteriocin-producing plasmid pMRC01 from Lactococcus lactis DPC3147.</title>
        <authorList>
            <person name="Dougherty B.A."/>
            <person name="Hill C."/>
            <person name="Weidman J.F."/>
            <person name="Richardson D.R."/>
            <person name="Venter J.C."/>
            <person name="Ross R.P."/>
        </authorList>
    </citation>
    <scope>NUCLEOTIDE SEQUENCE [LARGE SCALE GENOMIC DNA]</scope>
    <source>
        <strain evidence="4">DPC3147</strain>
        <plasmid evidence="4">pMRC01</plasmid>
    </source>
</reference>
<dbReference type="AlphaFoldDB" id="O87240"/>
<feature type="coiled-coil region" evidence="2">
    <location>
        <begin position="17"/>
        <end position="44"/>
    </location>
</feature>
<dbReference type="InterPro" id="IPR017146">
    <property type="entry name" value="Lanti_2_LanM"/>
</dbReference>
<dbReference type="PIR" id="T43110">
    <property type="entry name" value="T43110"/>
</dbReference>
<keyword evidence="2" id="KW-0175">Coiled coil</keyword>
<feature type="domain" description="Lantibiotic biosynthesis protein dehydration" evidence="3">
    <location>
        <begin position="112"/>
        <end position="485"/>
    </location>
</feature>
<evidence type="ECO:0000259" key="3">
    <source>
        <dbReference type="Pfam" id="PF13575"/>
    </source>
</evidence>
<dbReference type="Gene3D" id="1.50.10.10">
    <property type="match status" value="1"/>
</dbReference>
<feature type="binding site" evidence="1">
    <location>
        <position position="819"/>
    </location>
    <ligand>
        <name>Zn(2+)</name>
        <dbReference type="ChEBI" id="CHEBI:29105"/>
    </ligand>
</feature>
<keyword evidence="4" id="KW-0614">Plasmid</keyword>
<sequence length="927" mass="106377">MDPSIKKLVDSIIEFYKKDIYLAYKELEREIKNIDKTIYNTSNDEILRIFKESLISIITDDIYRLSIKTFIYEFHKFRIDNGFPAVKDSESAFNYYISTFDVKTIARWFEKFPMLESIISSSIKNDCTFMVDVCVNFILDLSECEKINLISEDSRLITISSSNSDPHNGGTRVLFFRFHNGDTILYKPRSLTVDKLISNIFEEVFEFDATNSKNPIPKVLDRGTYGWQEFIEKKSISSSEIKQAYYNLGIFSSIFTVLGSTDIHDENLIFKGTTPYFIDLETALSPRIRYEGNEENLFYRMSSSLFTSIVGTTIIPAKLAVHSQEIMIGAINTPAKQKTKKDGFNIINFGTDAVDIAKQNIEVERIANPMRIKNNIVNDPLPYQNIFTRGFKEGIKSIILKKGSIISILNNFNSPIRYIMRPTAKYYLILDAAVFPENLYSEQTLNKTLNYLKPPKIVENSLISKQLFLAEKRILSEGDIPSFYVLGKEKNIRAQNFISEQIFEETAVDNAIQILESISQDWVNFNERLIAEGFSYIREQSRGYLSSDFENSDIFKSSLTETKKSGYTAMLKTIISMSVKTSENKKIGWLPGIYDDYPISYMSAAFCSFHDSGGIITLLEHHFGHCSPEYNEMKRGLLELGKMLKINNSNLSIISGSESLEFLYTHREVECLELEYILNNSAEIMGDVFLGKLGLYLILASYLKTDLKIFQDFSIICQKNLEFKKFGIAHGELGYLWTIFRIQNKLKNKNACLSIYHEVLNIYKGKRIESVGWCNGLSGILMILSEMSTVLEKNQDYLFKLANLSTKLNEESVDLSVCHGASGVLQTLLFVYSNTNDKRYLSLANKYWKKVLDNSIKYGFYNGERDKDYLLGYFQGWSGFTDSALLLDKYNNNEQVWIPINLSSDIYQHNLNNCKEKNYEGDGCHKS</sequence>
<dbReference type="RefSeq" id="WP_010890646.1">
    <property type="nucleotide sequence ID" value="NC_001949.1"/>
</dbReference>
<dbReference type="GO" id="GO:0005975">
    <property type="term" value="P:carbohydrate metabolic process"/>
    <property type="evidence" value="ECO:0007669"/>
    <property type="project" value="InterPro"/>
</dbReference>
<dbReference type="Pfam" id="PF13575">
    <property type="entry name" value="DUF4135"/>
    <property type="match status" value="1"/>
</dbReference>
<dbReference type="SUPFAM" id="SSF158745">
    <property type="entry name" value="LanC-like"/>
    <property type="match status" value="1"/>
</dbReference>
<protein>
    <submittedName>
        <fullName evidence="4">Lacticin 481/lactococcin biosynthesis protein LCNDR2</fullName>
    </submittedName>
</protein>
<dbReference type="InterPro" id="IPR012341">
    <property type="entry name" value="6hp_glycosidase-like_sf"/>
</dbReference>
<accession>O87240</accession>
<name>O87240_9LACT</name>
<feature type="binding site" evidence="1">
    <location>
        <position position="774"/>
    </location>
    <ligand>
        <name>Zn(2+)</name>
        <dbReference type="ChEBI" id="CHEBI:29105"/>
    </ligand>
</feature>